<name>A0ABV7WHD8_9MICO</name>
<feature type="domain" description="Putative Flp pilus-assembly TadG-like N-terminal" evidence="2">
    <location>
        <begin position="7"/>
        <end position="54"/>
    </location>
</feature>
<evidence type="ECO:0000313" key="4">
    <source>
        <dbReference type="Proteomes" id="UP001595685"/>
    </source>
</evidence>
<protein>
    <submittedName>
        <fullName evidence="3">Pilus assembly protein TadG-related protein</fullName>
    </submittedName>
</protein>
<dbReference type="RefSeq" id="WP_340288619.1">
    <property type="nucleotide sequence ID" value="NZ_JBBEOI010000002.1"/>
</dbReference>
<dbReference type="EMBL" id="JBHRWW010000008">
    <property type="protein sequence ID" value="MFC3689285.1"/>
    <property type="molecule type" value="Genomic_DNA"/>
</dbReference>
<evidence type="ECO:0000256" key="1">
    <source>
        <dbReference type="SAM" id="Phobius"/>
    </source>
</evidence>
<evidence type="ECO:0000313" key="3">
    <source>
        <dbReference type="EMBL" id="MFC3689285.1"/>
    </source>
</evidence>
<gene>
    <name evidence="3" type="ORF">ACFOLH_13130</name>
</gene>
<proteinExistence type="predicted"/>
<feature type="transmembrane region" description="Helical" evidence="1">
    <location>
        <begin position="12"/>
        <end position="33"/>
    </location>
</feature>
<keyword evidence="1" id="KW-0472">Membrane</keyword>
<comment type="caution">
    <text evidence="3">The sequence shown here is derived from an EMBL/GenBank/DDBJ whole genome shotgun (WGS) entry which is preliminary data.</text>
</comment>
<keyword evidence="1" id="KW-0812">Transmembrane</keyword>
<evidence type="ECO:0000259" key="2">
    <source>
        <dbReference type="Pfam" id="PF13400"/>
    </source>
</evidence>
<organism evidence="3 4">
    <name type="scientific">Aquipuribacter hungaricus</name>
    <dbReference type="NCBI Taxonomy" id="545624"/>
    <lineage>
        <taxon>Bacteria</taxon>
        <taxon>Bacillati</taxon>
        <taxon>Actinomycetota</taxon>
        <taxon>Actinomycetes</taxon>
        <taxon>Micrococcales</taxon>
        <taxon>Intrasporangiaceae</taxon>
        <taxon>Aquipuribacter</taxon>
    </lineage>
</organism>
<dbReference type="Proteomes" id="UP001595685">
    <property type="component" value="Unassembled WGS sequence"/>
</dbReference>
<keyword evidence="1" id="KW-1133">Transmembrane helix</keyword>
<sequence length="153" mass="15482">MLTDDSGQVMLLALVYGLIALLLVLVVVAASAVHLDRKRLLALADAAALDAADAVDEAAYFEATGRAGGIDAVPVTDATVRDSVVAYLERQDAPSRFVDLDVDTAATGTPDGVTAVVVLTARSLPLLPPAVAGPFTSGVPLRVTASAVSSTGP</sequence>
<keyword evidence="4" id="KW-1185">Reference proteome</keyword>
<dbReference type="InterPro" id="IPR028087">
    <property type="entry name" value="Tad_N"/>
</dbReference>
<dbReference type="Pfam" id="PF13400">
    <property type="entry name" value="Tad"/>
    <property type="match status" value="1"/>
</dbReference>
<accession>A0ABV7WHD8</accession>
<reference evidence="4" key="1">
    <citation type="journal article" date="2019" name="Int. J. Syst. Evol. Microbiol.">
        <title>The Global Catalogue of Microorganisms (GCM) 10K type strain sequencing project: providing services to taxonomists for standard genome sequencing and annotation.</title>
        <authorList>
            <consortium name="The Broad Institute Genomics Platform"/>
            <consortium name="The Broad Institute Genome Sequencing Center for Infectious Disease"/>
            <person name="Wu L."/>
            <person name="Ma J."/>
        </authorList>
    </citation>
    <scope>NUCLEOTIDE SEQUENCE [LARGE SCALE GENOMIC DNA]</scope>
    <source>
        <strain evidence="4">NCAIM B.02333</strain>
    </source>
</reference>